<dbReference type="InterPro" id="IPR050377">
    <property type="entry name" value="Radical_SAM_PqqE_MftC-like"/>
</dbReference>
<dbReference type="NCBIfam" id="TIGR04317">
    <property type="entry name" value="W_rSAM_matur"/>
    <property type="match status" value="1"/>
</dbReference>
<dbReference type="InterPro" id="IPR027604">
    <property type="entry name" value="W_rSAM_matur"/>
</dbReference>
<dbReference type="GO" id="GO:0003824">
    <property type="term" value="F:catalytic activity"/>
    <property type="evidence" value="ECO:0007669"/>
    <property type="project" value="InterPro"/>
</dbReference>
<dbReference type="CDD" id="cd01335">
    <property type="entry name" value="Radical_SAM"/>
    <property type="match status" value="1"/>
</dbReference>
<dbReference type="InterPro" id="IPR013785">
    <property type="entry name" value="Aldolase_TIM"/>
</dbReference>
<feature type="domain" description="Radical SAM core" evidence="7">
    <location>
        <begin position="18"/>
        <end position="247"/>
    </location>
</feature>
<dbReference type="AlphaFoldDB" id="A0A9E2BGA5"/>
<evidence type="ECO:0000256" key="2">
    <source>
        <dbReference type="ARBA" id="ARBA00022485"/>
    </source>
</evidence>
<name>A0A9E2BGA5_PSYF1</name>
<evidence type="ECO:0000313" key="8">
    <source>
        <dbReference type="EMBL" id="MBT9145028.1"/>
    </source>
</evidence>
<accession>A0A9E2BGA5</accession>
<keyword evidence="3" id="KW-0949">S-adenosyl-L-methionine</keyword>
<dbReference type="PROSITE" id="PS51918">
    <property type="entry name" value="RADICAL_SAM"/>
    <property type="match status" value="1"/>
</dbReference>
<dbReference type="GO" id="GO:0051536">
    <property type="term" value="F:iron-sulfur cluster binding"/>
    <property type="evidence" value="ECO:0007669"/>
    <property type="project" value="UniProtKB-KW"/>
</dbReference>
<sequence length="368" mass="42021">MDFLKEKMEDGFVLLKRDISLKKVYIEVTSRCNLSCITCIRNVWLDPMEDMDLETFIGIIEQLKGFKSVNEIVFGGYGEPLYHPQILQMLEKTKMEGFKTTITTNGVLLDKKTASILVNLNLDQIVVSFDSAQPQQYGSIRIGASLVNVVANINSLNEEKLKKKSHLPKIGIEFVVMKRNYQEIPAMTMLARTLGASFVKVTNNILPHTEEMTKEVLYGGQHELSLTPTWPVFMGEWLQWGSMELPRMKWGALRQCRFLLSDAVVISVDGKVSPCYPLLHSYPYYIFGRKKEVKKHSFGNVKEKKLINILNADEFLRFRYRVRNFDFPSCVDCELNSNCEYASSNTDCWGGDPSCADCLFAQDIVRCP</sequence>
<proteinExistence type="predicted"/>
<dbReference type="InterPro" id="IPR007197">
    <property type="entry name" value="rSAM"/>
</dbReference>
<keyword evidence="5" id="KW-0408">Iron</keyword>
<dbReference type="InterPro" id="IPR058240">
    <property type="entry name" value="rSAM_sf"/>
</dbReference>
<keyword evidence="2" id="KW-0004">4Fe-4S</keyword>
<protein>
    <submittedName>
        <fullName evidence="8">Coenzyme PQQ synthesis protein E</fullName>
    </submittedName>
</protein>
<organism evidence="8 9">
    <name type="scientific">Psychracetigena formicireducens</name>
    <dbReference type="NCBI Taxonomy" id="2986056"/>
    <lineage>
        <taxon>Bacteria</taxon>
        <taxon>Bacillati</taxon>
        <taxon>Candidatus Lithacetigenota</taxon>
        <taxon>Candidatus Psychracetigena</taxon>
    </lineage>
</organism>
<dbReference type="SFLD" id="SFLDS00029">
    <property type="entry name" value="Radical_SAM"/>
    <property type="match status" value="1"/>
</dbReference>
<evidence type="ECO:0000256" key="4">
    <source>
        <dbReference type="ARBA" id="ARBA00022723"/>
    </source>
</evidence>
<dbReference type="InterPro" id="IPR023885">
    <property type="entry name" value="4Fe4S-binding_SPASM_dom"/>
</dbReference>
<gene>
    <name evidence="8" type="primary">pqqE</name>
    <name evidence="8" type="ORF">DDT42_00892</name>
</gene>
<comment type="caution">
    <text evidence="8">The sequence shown here is derived from an EMBL/GenBank/DDBJ whole genome shotgun (WGS) entry which is preliminary data.</text>
</comment>
<evidence type="ECO:0000256" key="6">
    <source>
        <dbReference type="ARBA" id="ARBA00023014"/>
    </source>
</evidence>
<dbReference type="InterPro" id="IPR034391">
    <property type="entry name" value="AdoMet-like_SPASM_containing"/>
</dbReference>
<keyword evidence="4" id="KW-0479">Metal-binding</keyword>
<dbReference type="SFLD" id="SFLDG01067">
    <property type="entry name" value="SPASM/twitch_domain_containing"/>
    <property type="match status" value="1"/>
</dbReference>
<evidence type="ECO:0000259" key="7">
    <source>
        <dbReference type="PROSITE" id="PS51918"/>
    </source>
</evidence>
<dbReference type="EMBL" id="QLTW01000041">
    <property type="protein sequence ID" value="MBT9145028.1"/>
    <property type="molecule type" value="Genomic_DNA"/>
</dbReference>
<evidence type="ECO:0000313" key="9">
    <source>
        <dbReference type="Proteomes" id="UP000811545"/>
    </source>
</evidence>
<dbReference type="SFLD" id="SFLDF00570">
    <property type="entry name" value="tungsten_cofactor_oxidoreducas"/>
    <property type="match status" value="1"/>
</dbReference>
<dbReference type="PANTHER" id="PTHR11228">
    <property type="entry name" value="RADICAL SAM DOMAIN PROTEIN"/>
    <property type="match status" value="1"/>
</dbReference>
<evidence type="ECO:0000256" key="1">
    <source>
        <dbReference type="ARBA" id="ARBA00001966"/>
    </source>
</evidence>
<dbReference type="SFLD" id="SFLDG01387">
    <property type="entry name" value="BtrN-like_SPASM_domain_contain"/>
    <property type="match status" value="1"/>
</dbReference>
<dbReference type="Gene3D" id="3.20.20.70">
    <property type="entry name" value="Aldolase class I"/>
    <property type="match status" value="1"/>
</dbReference>
<keyword evidence="6" id="KW-0411">Iron-sulfur</keyword>
<dbReference type="CDD" id="cd21121">
    <property type="entry name" value="SPASM_Cmo-like"/>
    <property type="match status" value="1"/>
</dbReference>
<comment type="cofactor">
    <cofactor evidence="1">
        <name>[4Fe-4S] cluster</name>
        <dbReference type="ChEBI" id="CHEBI:49883"/>
    </cofactor>
</comment>
<reference evidence="8 9" key="1">
    <citation type="journal article" date="2021" name="bioRxiv">
        <title>Unique metabolic strategies in Hadean analogues reveal hints for primordial physiology.</title>
        <authorList>
            <person name="Nobu M.K."/>
            <person name="Nakai R."/>
            <person name="Tamazawa S."/>
            <person name="Mori H."/>
            <person name="Toyoda A."/>
            <person name="Ijiri A."/>
            <person name="Suzuki S."/>
            <person name="Kurokawa K."/>
            <person name="Kamagata Y."/>
            <person name="Tamaki H."/>
        </authorList>
    </citation>
    <scope>NUCLEOTIDE SEQUENCE [LARGE SCALE GENOMIC DNA]</scope>
    <source>
        <strain evidence="8">BS525</strain>
    </source>
</reference>
<dbReference type="Proteomes" id="UP000811545">
    <property type="component" value="Unassembled WGS sequence"/>
</dbReference>
<evidence type="ECO:0000256" key="3">
    <source>
        <dbReference type="ARBA" id="ARBA00022691"/>
    </source>
</evidence>
<dbReference type="SUPFAM" id="SSF102114">
    <property type="entry name" value="Radical SAM enzymes"/>
    <property type="match status" value="1"/>
</dbReference>
<dbReference type="GO" id="GO:0046872">
    <property type="term" value="F:metal ion binding"/>
    <property type="evidence" value="ECO:0007669"/>
    <property type="project" value="UniProtKB-KW"/>
</dbReference>
<dbReference type="PANTHER" id="PTHR11228:SF34">
    <property type="entry name" value="TUNGSTEN-CONTAINING ALDEHYDE FERREDOXIN OXIDOREDUCTASE COFACTOR MODIFYING PROTEIN"/>
    <property type="match status" value="1"/>
</dbReference>
<dbReference type="Pfam" id="PF13186">
    <property type="entry name" value="SPASM"/>
    <property type="match status" value="1"/>
</dbReference>
<evidence type="ECO:0000256" key="5">
    <source>
        <dbReference type="ARBA" id="ARBA00023004"/>
    </source>
</evidence>
<dbReference type="Pfam" id="PF04055">
    <property type="entry name" value="Radical_SAM"/>
    <property type="match status" value="1"/>
</dbReference>